<dbReference type="EMBL" id="JADAQX010000454">
    <property type="protein sequence ID" value="KAF8820183.1"/>
    <property type="molecule type" value="Genomic_DNA"/>
</dbReference>
<keyword evidence="2" id="KW-1185">Reference proteome</keyword>
<reference evidence="1 2" key="1">
    <citation type="journal article" date="2020" name="bioRxiv">
        <title>Metabolic contributions of an alphaproteobacterial endosymbiont in the apicomplexan Cardiosporidium cionae.</title>
        <authorList>
            <person name="Hunter E.S."/>
            <person name="Paight C.J."/>
            <person name="Lane C.E."/>
        </authorList>
    </citation>
    <scope>NUCLEOTIDE SEQUENCE [LARGE SCALE GENOMIC DNA]</scope>
    <source>
        <strain evidence="1">ESH_2018</strain>
    </source>
</reference>
<evidence type="ECO:0000313" key="1">
    <source>
        <dbReference type="EMBL" id="KAF8820183.1"/>
    </source>
</evidence>
<name>A0ABQ7J864_9APIC</name>
<dbReference type="Proteomes" id="UP000823046">
    <property type="component" value="Unassembled WGS sequence"/>
</dbReference>
<evidence type="ECO:0000313" key="2">
    <source>
        <dbReference type="Proteomes" id="UP000823046"/>
    </source>
</evidence>
<sequence length="90" mass="10232">MTAQAITTVWRNCAPSGIFRSFPGVSCRQLRALKQDMRWLATTKSAHPETPLHYYKATSYATASINHRAFYINWIAMIFLLDVCSGTLDF</sequence>
<accession>A0ABQ7J864</accession>
<protein>
    <submittedName>
        <fullName evidence="1">Uncharacterized protein</fullName>
    </submittedName>
</protein>
<gene>
    <name evidence="1" type="ORF">IE077_000551</name>
</gene>
<proteinExistence type="predicted"/>
<comment type="caution">
    <text evidence="1">The sequence shown here is derived from an EMBL/GenBank/DDBJ whole genome shotgun (WGS) entry which is preliminary data.</text>
</comment>
<organism evidence="1 2">
    <name type="scientific">Cardiosporidium cionae</name>
    <dbReference type="NCBI Taxonomy" id="476202"/>
    <lineage>
        <taxon>Eukaryota</taxon>
        <taxon>Sar</taxon>
        <taxon>Alveolata</taxon>
        <taxon>Apicomplexa</taxon>
        <taxon>Aconoidasida</taxon>
        <taxon>Nephromycida</taxon>
        <taxon>Cardiosporidium</taxon>
    </lineage>
</organism>